<evidence type="ECO:0000313" key="2">
    <source>
        <dbReference type="EMBL" id="MPC21949.1"/>
    </source>
</evidence>
<dbReference type="Proteomes" id="UP000324222">
    <property type="component" value="Unassembled WGS sequence"/>
</dbReference>
<gene>
    <name evidence="2" type="ORF">E2C01_014953</name>
</gene>
<proteinExistence type="predicted"/>
<name>A0A5B7DLJ2_PORTR</name>
<dbReference type="EMBL" id="VSRR010001035">
    <property type="protein sequence ID" value="MPC21949.1"/>
    <property type="molecule type" value="Genomic_DNA"/>
</dbReference>
<keyword evidence="3" id="KW-1185">Reference proteome</keyword>
<evidence type="ECO:0000313" key="3">
    <source>
        <dbReference type="Proteomes" id="UP000324222"/>
    </source>
</evidence>
<sequence>MRKIAESECQCCFVWWVPGACLRKSEAPLQRGVRGIRCPLPSTGDRLPTRPAVSGGGHGQEASDTGPEIHVWNPPGW</sequence>
<feature type="region of interest" description="Disordered" evidence="1">
    <location>
        <begin position="40"/>
        <end position="77"/>
    </location>
</feature>
<evidence type="ECO:0000256" key="1">
    <source>
        <dbReference type="SAM" id="MobiDB-lite"/>
    </source>
</evidence>
<comment type="caution">
    <text evidence="2">The sequence shown here is derived from an EMBL/GenBank/DDBJ whole genome shotgun (WGS) entry which is preliminary data.</text>
</comment>
<organism evidence="2 3">
    <name type="scientific">Portunus trituberculatus</name>
    <name type="common">Swimming crab</name>
    <name type="synonym">Neptunus trituberculatus</name>
    <dbReference type="NCBI Taxonomy" id="210409"/>
    <lineage>
        <taxon>Eukaryota</taxon>
        <taxon>Metazoa</taxon>
        <taxon>Ecdysozoa</taxon>
        <taxon>Arthropoda</taxon>
        <taxon>Crustacea</taxon>
        <taxon>Multicrustacea</taxon>
        <taxon>Malacostraca</taxon>
        <taxon>Eumalacostraca</taxon>
        <taxon>Eucarida</taxon>
        <taxon>Decapoda</taxon>
        <taxon>Pleocyemata</taxon>
        <taxon>Brachyura</taxon>
        <taxon>Eubrachyura</taxon>
        <taxon>Portunoidea</taxon>
        <taxon>Portunidae</taxon>
        <taxon>Portuninae</taxon>
        <taxon>Portunus</taxon>
    </lineage>
</organism>
<reference evidence="2 3" key="1">
    <citation type="submission" date="2019-05" db="EMBL/GenBank/DDBJ databases">
        <title>Another draft genome of Portunus trituberculatus and its Hox gene families provides insights of decapod evolution.</title>
        <authorList>
            <person name="Jeong J.-H."/>
            <person name="Song I."/>
            <person name="Kim S."/>
            <person name="Choi T."/>
            <person name="Kim D."/>
            <person name="Ryu S."/>
            <person name="Kim W."/>
        </authorList>
    </citation>
    <scope>NUCLEOTIDE SEQUENCE [LARGE SCALE GENOMIC DNA]</scope>
    <source>
        <tissue evidence="2">Muscle</tissue>
    </source>
</reference>
<dbReference type="AlphaFoldDB" id="A0A5B7DLJ2"/>
<accession>A0A5B7DLJ2</accession>
<protein>
    <submittedName>
        <fullName evidence="2">Uncharacterized protein</fullName>
    </submittedName>
</protein>